<dbReference type="AlphaFoldDB" id="D1PDL7"/>
<accession>D1PDL7</accession>
<proteinExistence type="predicted"/>
<comment type="caution">
    <text evidence="1">The sequence shown here is derived from an EMBL/GenBank/DDBJ whole genome shotgun (WGS) entry which is preliminary data.</text>
</comment>
<reference evidence="1" key="1">
    <citation type="submission" date="2009-11" db="EMBL/GenBank/DDBJ databases">
        <authorList>
            <person name="Weinstock G."/>
            <person name="Sodergren E."/>
            <person name="Clifton S."/>
            <person name="Fulton L."/>
            <person name="Fulton B."/>
            <person name="Courtney L."/>
            <person name="Fronick C."/>
            <person name="Harrison M."/>
            <person name="Strong C."/>
            <person name="Farmer C."/>
            <person name="Delahaunty K."/>
            <person name="Markovic C."/>
            <person name="Hall O."/>
            <person name="Minx P."/>
            <person name="Tomlinson C."/>
            <person name="Mitreva M."/>
            <person name="Nelson J."/>
            <person name="Hou S."/>
            <person name="Wollam A."/>
            <person name="Pepin K.H."/>
            <person name="Johnson M."/>
            <person name="Bhonagiri V."/>
            <person name="Nash W.E."/>
            <person name="Warren W."/>
            <person name="Chinwalla A."/>
            <person name="Mardis E.R."/>
            <person name="Wilson R.K."/>
        </authorList>
    </citation>
    <scope>NUCLEOTIDE SEQUENCE [LARGE SCALE GENOMIC DNA]</scope>
    <source>
        <strain evidence="1">DSM 18205</strain>
    </source>
</reference>
<evidence type="ECO:0000313" key="2">
    <source>
        <dbReference type="Proteomes" id="UP000004477"/>
    </source>
</evidence>
<evidence type="ECO:0000313" key="1">
    <source>
        <dbReference type="EMBL" id="EFB35173.1"/>
    </source>
</evidence>
<keyword evidence="2" id="KW-1185">Reference proteome</keyword>
<sequence>MELILKESIRTNLAMEDRKKEEDDRNKGKTVVDARATIVWDGTSTRFQIEFCFQCFVHITKCSQGNYEGDGNGIFYVFIQVTDDQHLSGETNF</sequence>
<protein>
    <submittedName>
        <fullName evidence="1">Uncharacterized protein</fullName>
    </submittedName>
</protein>
<gene>
    <name evidence="1" type="ORF">PREVCOP_05307</name>
</gene>
<dbReference type="Proteomes" id="UP000004477">
    <property type="component" value="Unassembled WGS sequence"/>
</dbReference>
<organism evidence="1 2">
    <name type="scientific">Segatella copri DSM 18205</name>
    <dbReference type="NCBI Taxonomy" id="537011"/>
    <lineage>
        <taxon>Bacteria</taxon>
        <taxon>Pseudomonadati</taxon>
        <taxon>Bacteroidota</taxon>
        <taxon>Bacteroidia</taxon>
        <taxon>Bacteroidales</taxon>
        <taxon>Prevotellaceae</taxon>
        <taxon>Segatella</taxon>
    </lineage>
</organism>
<name>D1PDL7_9BACT</name>
<dbReference type="EMBL" id="ACBX02000016">
    <property type="protein sequence ID" value="EFB35173.1"/>
    <property type="molecule type" value="Genomic_DNA"/>
</dbReference>
<dbReference type="HOGENOM" id="CLU_2397163_0_0_10"/>
<dbReference type="PaxDb" id="537011-PREVCOP_05307"/>